<dbReference type="InterPro" id="IPR008928">
    <property type="entry name" value="6-hairpin_glycosidase_sf"/>
</dbReference>
<feature type="region of interest" description="Disordered" evidence="9">
    <location>
        <begin position="150"/>
        <end position="172"/>
    </location>
</feature>
<dbReference type="FunFam" id="1.50.10.10:FF:000023">
    <property type="entry name" value="Protein-glucosylgalactosylhydroxylysine glucosidase"/>
    <property type="match status" value="1"/>
</dbReference>
<dbReference type="EMBL" id="JADBJN010000002">
    <property type="protein sequence ID" value="KAG5674373.1"/>
    <property type="molecule type" value="Genomic_DNA"/>
</dbReference>
<gene>
    <name evidence="11" type="ORF">PVAND_004347</name>
</gene>
<proteinExistence type="inferred from homology"/>
<evidence type="ECO:0000259" key="10">
    <source>
        <dbReference type="Pfam" id="PF03632"/>
    </source>
</evidence>
<dbReference type="InterPro" id="IPR005195">
    <property type="entry name" value="Glyco_hydro_65_M"/>
</dbReference>
<comment type="catalytic activity">
    <reaction evidence="4">
        <text>(5R)-5-O-[alpha-D-glucosyl-(1-&gt;2)-beta-D-galactosyl]-5-hydroxy-L-lysyl-[collagen] + H2O = (5R)-5-O-(beta-D-galactosyl)-5-hydroxy-L-lysyl-[collagen] + D-glucose</text>
        <dbReference type="Rhea" id="RHEA:11068"/>
        <dbReference type="Rhea" id="RHEA-COMP:12753"/>
        <dbReference type="Rhea" id="RHEA-COMP:12754"/>
        <dbReference type="ChEBI" id="CHEBI:4167"/>
        <dbReference type="ChEBI" id="CHEBI:15377"/>
        <dbReference type="ChEBI" id="CHEBI:133443"/>
        <dbReference type="ChEBI" id="CHEBI:133452"/>
        <dbReference type="EC" id="3.2.1.107"/>
    </reaction>
</comment>
<reference evidence="11" key="1">
    <citation type="submission" date="2021-03" db="EMBL/GenBank/DDBJ databases">
        <title>Chromosome level genome of the anhydrobiotic midge Polypedilum vanderplanki.</title>
        <authorList>
            <person name="Yoshida Y."/>
            <person name="Kikawada T."/>
            <person name="Gusev O."/>
        </authorList>
    </citation>
    <scope>NUCLEOTIDE SEQUENCE</scope>
    <source>
        <strain evidence="11">NIAS01</strain>
        <tissue evidence="11">Whole body or cell culture</tissue>
    </source>
</reference>
<keyword evidence="12" id="KW-1185">Reference proteome</keyword>
<dbReference type="Gene3D" id="1.50.10.10">
    <property type="match status" value="1"/>
</dbReference>
<evidence type="ECO:0000256" key="9">
    <source>
        <dbReference type="SAM" id="MobiDB-lite"/>
    </source>
</evidence>
<dbReference type="Proteomes" id="UP001107558">
    <property type="component" value="Chromosome 2"/>
</dbReference>
<evidence type="ECO:0000313" key="12">
    <source>
        <dbReference type="Proteomes" id="UP001107558"/>
    </source>
</evidence>
<dbReference type="GO" id="GO:0005975">
    <property type="term" value="P:carbohydrate metabolic process"/>
    <property type="evidence" value="ECO:0007669"/>
    <property type="project" value="InterPro"/>
</dbReference>
<dbReference type="AlphaFoldDB" id="A0A9J6BXV8"/>
<name>A0A9J6BXV8_POLVA</name>
<sequence length="745" mass="86199">MDHVDDIIGNGASNYNFSRHTLDDDERFIFTTMSLPSDPRLMPTLSNGHVGFTIFSDSVYMNALYNGRGGLSHRARIPNFSNIQFADCSQCRYTMNMQYGYFMTEMNIENEFIATHLVYAHRYYNRAIINQYFIQRLGSRDDIRIKINQNPGNVKDNQRPTSEAMATNKSSSNSITKDDIEFTKNETIHFSECDFQLLCGHIMETERLTEEEPIRQEKNVCVIWNHVPEELALEKMASSISYKFVMAVDIYEADVRQEMIDVFSISNDDLLISHIKEWKKFWFDFHIEIDGNDQLLRAFISSVFNIICNLPSENTNLPQQLPFYGLSPTGLSRGGSDLSDYEGHIFWDTEIFMFFPIALINHNWAKNLLHYRYIMLQSARDNAKTTGYKGARFPWESAATGIEVVQPDFEYIGEFQQHISGDISFAMHQYFALTHDVEWVMKEGCEMAIEIAKFWESRVKFNEESGLYDIEHVMGPDEDHNNVTNNVYTNVVAKEALKFGSMIRTFCTNELNHHDANDKWIEIANKIKIIYDVTLDYHPQFEGYKVGTLVKQADAILIGYPLMFPMNESTRRNDLNFYVNCTRKSGPAMSFSMFAINYLDIGDVKYANEMLEKSYKPYVRKPFNVWCETAEGENFASNFISGAGGFLQTIFNGFFGIHIHLDYLEIRKPYLPKGSNRMTVSGLLYLNSKFEITVKQNETVLKFIELKNDLILMIDNENEEEIIENFEYNIVDSSSTIIKSKTKIL</sequence>
<dbReference type="PANTHER" id="PTHR11051">
    <property type="entry name" value="GLYCOSYL HYDROLASE-RELATED"/>
    <property type="match status" value="1"/>
</dbReference>
<evidence type="ECO:0000256" key="6">
    <source>
        <dbReference type="ARBA" id="ARBA00066430"/>
    </source>
</evidence>
<organism evidence="11 12">
    <name type="scientific">Polypedilum vanderplanki</name>
    <name type="common">Sleeping chironomid midge</name>
    <dbReference type="NCBI Taxonomy" id="319348"/>
    <lineage>
        <taxon>Eukaryota</taxon>
        <taxon>Metazoa</taxon>
        <taxon>Ecdysozoa</taxon>
        <taxon>Arthropoda</taxon>
        <taxon>Hexapoda</taxon>
        <taxon>Insecta</taxon>
        <taxon>Pterygota</taxon>
        <taxon>Neoptera</taxon>
        <taxon>Endopterygota</taxon>
        <taxon>Diptera</taxon>
        <taxon>Nematocera</taxon>
        <taxon>Chironomoidea</taxon>
        <taxon>Chironomidae</taxon>
        <taxon>Chironominae</taxon>
        <taxon>Polypedilum</taxon>
        <taxon>Polypedilum</taxon>
    </lineage>
</organism>
<feature type="compositionally biased region" description="Polar residues" evidence="9">
    <location>
        <begin position="159"/>
        <end position="172"/>
    </location>
</feature>
<evidence type="ECO:0000256" key="7">
    <source>
        <dbReference type="ARBA" id="ARBA00071505"/>
    </source>
</evidence>
<evidence type="ECO:0000256" key="5">
    <source>
        <dbReference type="ARBA" id="ARBA00053339"/>
    </source>
</evidence>
<feature type="domain" description="Glycoside hydrolase family 65 central catalytic" evidence="10">
    <location>
        <begin position="339"/>
        <end position="544"/>
    </location>
</feature>
<dbReference type="EC" id="3.2.1.107" evidence="6"/>
<dbReference type="SUPFAM" id="SSF48208">
    <property type="entry name" value="Six-hairpin glycosidases"/>
    <property type="match status" value="1"/>
</dbReference>
<evidence type="ECO:0000256" key="3">
    <source>
        <dbReference type="ARBA" id="ARBA00023295"/>
    </source>
</evidence>
<evidence type="ECO:0000256" key="4">
    <source>
        <dbReference type="ARBA" id="ARBA00051415"/>
    </source>
</evidence>
<keyword evidence="3" id="KW-0326">Glycosidase</keyword>
<dbReference type="OrthoDB" id="200349at2759"/>
<comment type="similarity">
    <text evidence="1">Belongs to the glycosyl hydrolase 65 family.</text>
</comment>
<evidence type="ECO:0000313" key="11">
    <source>
        <dbReference type="EMBL" id="KAG5674373.1"/>
    </source>
</evidence>
<dbReference type="GO" id="GO:0047402">
    <property type="term" value="F:protein-glucosylgalactosylhydroxylysine glucosidase activity"/>
    <property type="evidence" value="ECO:0007669"/>
    <property type="project" value="UniProtKB-EC"/>
</dbReference>
<evidence type="ECO:0000256" key="8">
    <source>
        <dbReference type="ARBA" id="ARBA00079982"/>
    </source>
</evidence>
<accession>A0A9J6BXV8</accession>
<evidence type="ECO:0000256" key="2">
    <source>
        <dbReference type="ARBA" id="ARBA00022801"/>
    </source>
</evidence>
<keyword evidence="2" id="KW-0378">Hydrolase</keyword>
<dbReference type="Pfam" id="PF03632">
    <property type="entry name" value="Glyco_hydro_65m"/>
    <property type="match status" value="1"/>
</dbReference>
<dbReference type="PANTHER" id="PTHR11051:SF8">
    <property type="entry name" value="PROTEIN-GLUCOSYLGALACTOSYLHYDROXYLYSINE GLUCOSIDASE"/>
    <property type="match status" value="1"/>
</dbReference>
<evidence type="ECO:0000256" key="1">
    <source>
        <dbReference type="ARBA" id="ARBA00006768"/>
    </source>
</evidence>
<comment type="caution">
    <text evidence="11">The sequence shown here is derived from an EMBL/GenBank/DDBJ whole genome shotgun (WGS) entry which is preliminary data.</text>
</comment>
<comment type="function">
    <text evidence="5">Catalyzes the hydrolysis of glucose from the disaccharide unit linked to hydroxylysine residues of collagen and collagen-like proteins.</text>
</comment>
<dbReference type="InterPro" id="IPR012341">
    <property type="entry name" value="6hp_glycosidase-like_sf"/>
</dbReference>
<protein>
    <recommendedName>
        <fullName evidence="7">Protein-glucosylgalactosylhydroxylysine glucosidase</fullName>
        <ecNumber evidence="6">3.2.1.107</ecNumber>
    </recommendedName>
    <alternativeName>
        <fullName evidence="8">Acid trehalase-like protein 1</fullName>
    </alternativeName>
</protein>